<name>A0AAE3L3I2_9GAMM</name>
<evidence type="ECO:0000313" key="3">
    <source>
        <dbReference type="Proteomes" id="UP001204445"/>
    </source>
</evidence>
<evidence type="ECO:0000313" key="2">
    <source>
        <dbReference type="EMBL" id="MCS3902153.1"/>
    </source>
</evidence>
<comment type="caution">
    <text evidence="2">The sequence shown here is derived from an EMBL/GenBank/DDBJ whole genome shotgun (WGS) entry which is preliminary data.</text>
</comment>
<protein>
    <submittedName>
        <fullName evidence="2">MoxR-like ATPase</fullName>
    </submittedName>
</protein>
<dbReference type="PANTHER" id="PTHR42759">
    <property type="entry name" value="MOXR FAMILY PROTEIN"/>
    <property type="match status" value="1"/>
</dbReference>
<dbReference type="GO" id="GO:0005524">
    <property type="term" value="F:ATP binding"/>
    <property type="evidence" value="ECO:0007669"/>
    <property type="project" value="InterPro"/>
</dbReference>
<proteinExistence type="predicted"/>
<dbReference type="Pfam" id="PF07726">
    <property type="entry name" value="AAA_3"/>
    <property type="match status" value="1"/>
</dbReference>
<dbReference type="Gene3D" id="1.10.8.80">
    <property type="entry name" value="Magnesium chelatase subunit I, C-Terminal domain"/>
    <property type="match status" value="1"/>
</dbReference>
<dbReference type="InterPro" id="IPR011703">
    <property type="entry name" value="ATPase_AAA-3"/>
</dbReference>
<dbReference type="SUPFAM" id="SSF52540">
    <property type="entry name" value="P-loop containing nucleoside triphosphate hydrolases"/>
    <property type="match status" value="1"/>
</dbReference>
<organism evidence="2 3">
    <name type="scientific">Methylohalomonas lacus</name>
    <dbReference type="NCBI Taxonomy" id="398773"/>
    <lineage>
        <taxon>Bacteria</taxon>
        <taxon>Pseudomonadati</taxon>
        <taxon>Pseudomonadota</taxon>
        <taxon>Gammaproteobacteria</taxon>
        <taxon>Methylohalomonadales</taxon>
        <taxon>Methylohalomonadaceae</taxon>
        <taxon>Methylohalomonas</taxon>
    </lineage>
</organism>
<dbReference type="InterPro" id="IPR050764">
    <property type="entry name" value="CbbQ/NirQ/NorQ/GpvN"/>
</dbReference>
<dbReference type="PRINTS" id="PR00300">
    <property type="entry name" value="CLPPROTEASEA"/>
</dbReference>
<dbReference type="AlphaFoldDB" id="A0AAE3L3I2"/>
<keyword evidence="3" id="KW-1185">Reference proteome</keyword>
<sequence length="346" mass="38594">MNESVASDALQSRLGDWREQALSLESAVNAAVIGQEHAVRMATVAIFARGHVLLEGDVGVGKTTLLRCVARAVGGAYERIEGTVDLMPTDLVYHTYISSDGKPCVDPGPLLRHSEELVTFFFNEVNRARPQVHSLLLRAMAERSVNGFNREYHFPHLQVFADRNRVEKEETFELPAAARDRFLMEINIESPADEDLQKALMFDVRFHDADALVNSVPEAVVPYQQLNSIAEHIQQSIHVAPALQDYALGLVRALRRPQDYGIELEDVDTSNLVIGGGSPRGMSALMRAARVHAWLSGRDMVVPEDLQVLFQELMAHRVFFNPIYEYRRETLAVQLIDAVVKTVAAP</sequence>
<dbReference type="EMBL" id="JANUCT010000001">
    <property type="protein sequence ID" value="MCS3902153.1"/>
    <property type="molecule type" value="Genomic_DNA"/>
</dbReference>
<dbReference type="Gene3D" id="3.40.50.300">
    <property type="entry name" value="P-loop containing nucleotide triphosphate hydrolases"/>
    <property type="match status" value="1"/>
</dbReference>
<dbReference type="CDD" id="cd00009">
    <property type="entry name" value="AAA"/>
    <property type="match status" value="1"/>
</dbReference>
<dbReference type="PANTHER" id="PTHR42759:SF6">
    <property type="entry name" value="REGULATORY PROTEIN-RELATED"/>
    <property type="match status" value="1"/>
</dbReference>
<gene>
    <name evidence="2" type="ORF">J2T55_000145</name>
</gene>
<dbReference type="InterPro" id="IPR041628">
    <property type="entry name" value="ChlI/MoxR_AAA_lid"/>
</dbReference>
<dbReference type="InterPro" id="IPR001270">
    <property type="entry name" value="ClpA/B"/>
</dbReference>
<dbReference type="RefSeq" id="WP_259053525.1">
    <property type="nucleotide sequence ID" value="NZ_JANUCT010000001.1"/>
</dbReference>
<reference evidence="2" key="1">
    <citation type="submission" date="2022-08" db="EMBL/GenBank/DDBJ databases">
        <title>Genomic Encyclopedia of Type Strains, Phase III (KMG-III): the genomes of soil and plant-associated and newly described type strains.</title>
        <authorList>
            <person name="Whitman W."/>
        </authorList>
    </citation>
    <scope>NUCLEOTIDE SEQUENCE</scope>
    <source>
        <strain evidence="2">HMT 1</strain>
    </source>
</reference>
<dbReference type="SMART" id="SM00382">
    <property type="entry name" value="AAA"/>
    <property type="match status" value="1"/>
</dbReference>
<dbReference type="Proteomes" id="UP001204445">
    <property type="component" value="Unassembled WGS sequence"/>
</dbReference>
<feature type="domain" description="AAA+ ATPase" evidence="1">
    <location>
        <begin position="48"/>
        <end position="192"/>
    </location>
</feature>
<dbReference type="InterPro" id="IPR027417">
    <property type="entry name" value="P-loop_NTPase"/>
</dbReference>
<dbReference type="InterPro" id="IPR003593">
    <property type="entry name" value="AAA+_ATPase"/>
</dbReference>
<evidence type="ECO:0000259" key="1">
    <source>
        <dbReference type="SMART" id="SM00382"/>
    </source>
</evidence>
<accession>A0AAE3L3I2</accession>
<dbReference type="PIRSF" id="PIRSF002849">
    <property type="entry name" value="AAA_ATPase_chaperone_MoxR_prd"/>
    <property type="match status" value="1"/>
</dbReference>
<dbReference type="GO" id="GO:0016887">
    <property type="term" value="F:ATP hydrolysis activity"/>
    <property type="evidence" value="ECO:0007669"/>
    <property type="project" value="InterPro"/>
</dbReference>
<dbReference type="Pfam" id="PF17863">
    <property type="entry name" value="AAA_lid_2"/>
    <property type="match status" value="1"/>
</dbReference>